<dbReference type="KEGG" id="hsr:HSBAA_61600"/>
<dbReference type="AlphaFoldDB" id="A0A365TIY8"/>
<evidence type="ECO:0000313" key="5">
    <source>
        <dbReference type="Proteomes" id="UP000252204"/>
    </source>
</evidence>
<evidence type="ECO:0000313" key="4">
    <source>
        <dbReference type="EMBL" id="RBI65576.1"/>
    </source>
</evidence>
<sequence>MKYATIIMQTLTASALVLGMAAQATAAEPTQTSFDTSSPIHGGTREGSPQHRFETEDGQAVDYQANPSYRTTFEAGSPALGGTREALYRERVKIEGNQTMSQQIAHSDHADNLVRGTRG</sequence>
<reference evidence="4" key="1">
    <citation type="submission" date="2018-06" db="EMBL/GenBank/DDBJ databases">
        <title>Whole genome sequencing of four bacterial strains from South Shetland trench revealing bio-synthetic gene clusters.</title>
        <authorList>
            <person name="Abdel-Mageed W.M."/>
            <person name="Lehri B."/>
            <person name="Jarmusch S.A."/>
            <person name="Miranda K."/>
            <person name="Goodfellow M."/>
            <person name="Jaspars M."/>
            <person name="Karlyshev A.V."/>
        </authorList>
    </citation>
    <scope>NUCLEOTIDE SEQUENCE [LARGE SCALE GENOMIC DNA]</scope>
    <source>
        <strain evidence="4">SST4</strain>
    </source>
</reference>
<evidence type="ECO:0000313" key="3">
    <source>
        <dbReference type="EMBL" id="BBI64854.1"/>
    </source>
</evidence>
<feature type="region of interest" description="Disordered" evidence="1">
    <location>
        <begin position="98"/>
        <end position="119"/>
    </location>
</feature>
<reference evidence="5" key="2">
    <citation type="submission" date="2018-06" db="EMBL/GenBank/DDBJ databases">
        <title>Whole genome sequencing of four bacterial strains from South Shetland trench revealing bio-synthetic gene clusters.</title>
        <authorList>
            <person name="Abdel-Mageed W.M."/>
            <person name="Lehri B."/>
            <person name="Jarmusch S."/>
            <person name="Miranda K."/>
            <person name="Goodfellow M."/>
            <person name="Jaspars M."/>
            <person name="Karlyshev A.V."/>
        </authorList>
    </citation>
    <scope>NUCLEOTIDE SEQUENCE [LARGE SCALE GENOMIC DNA]</scope>
    <source>
        <strain evidence="5">SST4</strain>
    </source>
</reference>
<accession>A0A365TIY8</accession>
<proteinExistence type="predicted"/>
<organism evidence="4 5">
    <name type="scientific">Vreelandella sulfidaeris</name>
    <dbReference type="NCBI Taxonomy" id="115553"/>
    <lineage>
        <taxon>Bacteria</taxon>
        <taxon>Pseudomonadati</taxon>
        <taxon>Pseudomonadota</taxon>
        <taxon>Gammaproteobacteria</taxon>
        <taxon>Oceanospirillales</taxon>
        <taxon>Halomonadaceae</taxon>
        <taxon>Vreelandella</taxon>
    </lineage>
</organism>
<dbReference type="RefSeq" id="WP_113270951.1">
    <property type="nucleotide sequence ID" value="NZ_QNTU01000016.1"/>
</dbReference>
<name>A0A365TIY8_9GAMM</name>
<evidence type="ECO:0000256" key="1">
    <source>
        <dbReference type="SAM" id="MobiDB-lite"/>
    </source>
</evidence>
<dbReference type="Proteomes" id="UP000252204">
    <property type="component" value="Unassembled WGS sequence"/>
</dbReference>
<dbReference type="OrthoDB" id="6166184at2"/>
<gene>
    <name evidence="4" type="ORF">DQ400_17480</name>
    <name evidence="3" type="ORF">HSBAA_61600</name>
</gene>
<dbReference type="EMBL" id="QNTU01000016">
    <property type="protein sequence ID" value="RBI65576.1"/>
    <property type="molecule type" value="Genomic_DNA"/>
</dbReference>
<reference evidence="3 6" key="3">
    <citation type="journal article" date="2019" name="Microbiol. Resour. Announc.">
        <title>Complete Genome Sequence of Halomonas sulfidaeris Strain Esulfide1 Isolated from a Metal Sulfide Rock at a Depth of 2,200 Meters, Obtained Using Nanopore Sequencing.</title>
        <authorList>
            <person name="Saito M."/>
            <person name="Nishigata A."/>
            <person name="Galipon J."/>
            <person name="Arakawa K."/>
        </authorList>
    </citation>
    <scope>NUCLEOTIDE SEQUENCE [LARGE SCALE GENOMIC DNA]</scope>
    <source>
        <strain evidence="3 6">ATCC BAA-803</strain>
    </source>
</reference>
<protein>
    <submittedName>
        <fullName evidence="4">Uncharacterized protein</fullName>
    </submittedName>
</protein>
<dbReference type="Proteomes" id="UP000320231">
    <property type="component" value="Chromosome"/>
</dbReference>
<feature type="signal peptide" evidence="2">
    <location>
        <begin position="1"/>
        <end position="26"/>
    </location>
</feature>
<evidence type="ECO:0000256" key="2">
    <source>
        <dbReference type="SAM" id="SignalP"/>
    </source>
</evidence>
<keyword evidence="2" id="KW-0732">Signal</keyword>
<dbReference type="EMBL" id="AP019514">
    <property type="protein sequence ID" value="BBI64854.1"/>
    <property type="molecule type" value="Genomic_DNA"/>
</dbReference>
<keyword evidence="5" id="KW-1185">Reference proteome</keyword>
<feature type="region of interest" description="Disordered" evidence="1">
    <location>
        <begin position="24"/>
        <end position="58"/>
    </location>
</feature>
<feature type="chain" id="PRO_5044584982" evidence="2">
    <location>
        <begin position="27"/>
        <end position="119"/>
    </location>
</feature>
<evidence type="ECO:0000313" key="6">
    <source>
        <dbReference type="Proteomes" id="UP000320231"/>
    </source>
</evidence>